<evidence type="ECO:0000259" key="6">
    <source>
        <dbReference type="PROSITE" id="PS01124"/>
    </source>
</evidence>
<reference evidence="7" key="8">
    <citation type="journal article" date="2018" name="J. ISSAAS">
        <title>In Silico Identification of Three Types of Integrative and Conjugative Elements (ICEs) in Elizabethkingia anophelis Strains Isolated from Around the World.</title>
        <authorList>
            <person name="Xu J."/>
            <person name="Pei D."/>
            <person name="Nicholson A."/>
            <person name="Lan Y."/>
            <person name="Xia Q."/>
        </authorList>
    </citation>
    <scope>NUCLEOTIDE SEQUENCE</scope>
</reference>
<reference evidence="7" key="5">
    <citation type="journal article" date="2017" name="Genome Announc.">
        <title>Complete Circularized Genome Sequences of Four Strains of Elizabethkingia anophelis, Including Two Novel Strains Isolated from Wild-Caught Anopheles sinensis.</title>
        <authorList>
            <person name="Pei D."/>
            <person name="Nicholson A.C."/>
            <person name="Jiang J."/>
            <person name="Chen H."/>
            <person name="Whitney A.M."/>
            <person name="Villarma A."/>
            <person name="Bell M."/>
            <person name="Humrighouse B."/>
            <person name="Rowe L.A."/>
            <person name="Sheth M."/>
            <person name="Batra D."/>
            <person name="Juieng P."/>
            <person name="Loparev V.N."/>
            <person name="McQuiston J.R."/>
            <person name="Lan Y."/>
            <person name="Ma Y."/>
            <person name="Xu J."/>
        </authorList>
    </citation>
    <scope>NUCLEOTIDE SEQUENCE</scope>
</reference>
<evidence type="ECO:0000313" key="7">
    <source>
        <dbReference type="EMBL" id="DAC75354.1"/>
    </source>
</evidence>
<dbReference type="Gene3D" id="1.25.40.10">
    <property type="entry name" value="Tetratricopeptide repeat domain"/>
    <property type="match status" value="2"/>
</dbReference>
<reference evidence="7" key="7">
    <citation type="journal article" date="2017" name="Sci. Rep.">
        <title>Genomic features, phylogenetic relationships, and comparative genomics of Elizabethkingia anophelis strain EM361-97 isolated in Taiwan.</title>
        <authorList>
            <person name="Lin J.N."/>
            <person name="Lai C.H."/>
            <person name="Yang C.H."/>
            <person name="Huang Y.H."/>
            <person name="Lin H.H."/>
        </authorList>
    </citation>
    <scope>NUCLEOTIDE SEQUENCE</scope>
</reference>
<dbReference type="SUPFAM" id="SSF48452">
    <property type="entry name" value="TPR-like"/>
    <property type="match status" value="1"/>
</dbReference>
<keyword evidence="4" id="KW-0812">Transmembrane</keyword>
<keyword evidence="5" id="KW-0732">Signal</keyword>
<keyword evidence="4" id="KW-0472">Membrane</keyword>
<dbReference type="Gene3D" id="1.10.10.60">
    <property type="entry name" value="Homeodomain-like"/>
    <property type="match status" value="2"/>
</dbReference>
<protein>
    <recommendedName>
        <fullName evidence="6">HTH araC/xylS-type domain-containing protein</fullName>
    </recommendedName>
</protein>
<dbReference type="GO" id="GO:0003700">
    <property type="term" value="F:DNA-binding transcription factor activity"/>
    <property type="evidence" value="ECO:0007669"/>
    <property type="project" value="InterPro"/>
</dbReference>
<dbReference type="EMBL" id="BK010604">
    <property type="protein sequence ID" value="DAC75354.1"/>
    <property type="molecule type" value="Genomic_DNA"/>
</dbReference>
<evidence type="ECO:0000256" key="1">
    <source>
        <dbReference type="ARBA" id="ARBA00023015"/>
    </source>
</evidence>
<feature type="transmembrane region" description="Helical" evidence="4">
    <location>
        <begin position="350"/>
        <end position="370"/>
    </location>
</feature>
<feature type="signal peptide" evidence="5">
    <location>
        <begin position="1"/>
        <end position="20"/>
    </location>
</feature>
<dbReference type="AlphaFoldDB" id="A0A455ZFB8"/>
<keyword evidence="2" id="KW-0238">DNA-binding</keyword>
<reference evidence="7" key="4">
    <citation type="journal article" date="2016" name="Sci. Rep.">
        <title>Genomic epidemiology and global diversity of the emerging bacterial pathogen Elizabethkingia anophelis.</title>
        <authorList>
            <person name="Breurec S."/>
            <person name="Criscuolo A."/>
            <person name="Diancourt L."/>
            <person name="Rendueles O."/>
            <person name="Vandenbogaert M."/>
            <person name="Passet V."/>
            <person name="Caro V."/>
            <person name="Rocha E.P."/>
            <person name="Touchon M."/>
            <person name="Brisse S."/>
        </authorList>
    </citation>
    <scope>NUCLEOTIDE SEQUENCE</scope>
</reference>
<reference evidence="7" key="6">
    <citation type="journal article" date="2017" name="Nat. Commun.">
        <title>Evolutionary dynamics and genomic features of the Elizabethkingia anophelis 2015 to 2016 Wisconsin outbreak strain.</title>
        <authorList>
            <person name="Perrin A."/>
            <person name="Larsonneur E."/>
            <person name="Nicholson A.C."/>
            <person name="Edwards D.J."/>
            <person name="Gundlach K.M."/>
            <person name="Whitney A.M."/>
            <person name="Gulvik C.A."/>
            <person name="Bell M.E."/>
            <person name="Rendueles O."/>
            <person name="Cury J."/>
            <person name="Hugon P."/>
            <person name="Clermont D."/>
            <person name="Enouf V."/>
            <person name="Loparev V."/>
            <person name="Juieng P."/>
            <person name="Monson T."/>
            <person name="Warshauer D."/>
            <person name="Elbadawi L.I."/>
            <person name="Walters M.S."/>
            <person name="Crist M.B."/>
            <person name="Noble-Wang J."/>
            <person name="Borlaug G."/>
            <person name="Rocha E.P.C."/>
            <person name="Criscuolo A."/>
            <person name="Touchon M."/>
            <person name="Davis J.P."/>
            <person name="Holt K.E."/>
            <person name="McQuiston J.R."/>
            <person name="Brisse S."/>
        </authorList>
    </citation>
    <scope>NUCLEOTIDE SEQUENCE</scope>
</reference>
<keyword evidence="4" id="KW-1133">Transmembrane helix</keyword>
<name>A0A455ZFB8_9FLAO</name>
<reference evidence="7" key="2">
    <citation type="journal article" date="2014" name="PLoS ONE">
        <title>Insights from the genome annotation of Elizabethkingia anophelis from the malaria vector Anopheles gambiae.</title>
        <authorList>
            <person name="Kukutla P."/>
            <person name="Lindberg B.G."/>
            <person name="Pei D."/>
            <person name="Rayl M."/>
            <person name="Yu W."/>
            <person name="Steritz M."/>
            <person name="Faye I."/>
            <person name="Xu J."/>
        </authorList>
    </citation>
    <scope>NUCLEOTIDE SEQUENCE</scope>
</reference>
<evidence type="ECO:0000256" key="3">
    <source>
        <dbReference type="ARBA" id="ARBA00023163"/>
    </source>
</evidence>
<dbReference type="InterPro" id="IPR009057">
    <property type="entry name" value="Homeodomain-like_sf"/>
</dbReference>
<dbReference type="SUPFAM" id="SSF46689">
    <property type="entry name" value="Homeodomain-like"/>
    <property type="match status" value="1"/>
</dbReference>
<sequence>MICKKIFFLACLLLVMVCYSQTEKLSESDVIHKYDEIEAKDLRFKTNIDDVKRLYEYSVDKGYKSGVLRGLVAMQRHYLLESNYILSLNYGHQAEEIALKLKNSSILTAVYMYKGDAFTKLGMEREAKECLDVSLKYNKIIDNDIDKKMLLSSIYTVLGALYAGKEENDSVISSYQNALNIVEEIPTNNFTKLQRARYFYLLIFHNMNMGNSYSFYHKPPQMDKAEYYFLKTLSFADSHPNEFKIAAMNVYYSVAYFYYLKKKYSKCILYSEKLLEVEKYRKNPEIRLYAYENLKDSYDAIDDLPQQNKYLKLYTQLSDSLSNVKKGSVIYHSEDQFTKSKGEISSLRKYLLSSIFVASVLLFLTGIYFYKRNEKLKKKYSLLIDKLEKINELKVGVTNIDKKIEDNEVIKINISSDKEKSILKKIEAFEASEKFLRKNLTLSYMSNLFNTNPKYLSQIIRENKNQNFNSYINQLRISYISDKLYNTTLYREYKISYLAEECGYASPQVFINAFRKETGMTPSYFINELKSQKVK</sequence>
<keyword evidence="3" id="KW-0804">Transcription</keyword>
<evidence type="ECO:0000256" key="4">
    <source>
        <dbReference type="SAM" id="Phobius"/>
    </source>
</evidence>
<dbReference type="SMART" id="SM00342">
    <property type="entry name" value="HTH_ARAC"/>
    <property type="match status" value="1"/>
</dbReference>
<dbReference type="PROSITE" id="PS01124">
    <property type="entry name" value="HTH_ARAC_FAMILY_2"/>
    <property type="match status" value="1"/>
</dbReference>
<dbReference type="GO" id="GO:0043565">
    <property type="term" value="F:sequence-specific DNA binding"/>
    <property type="evidence" value="ECO:0007669"/>
    <property type="project" value="InterPro"/>
</dbReference>
<proteinExistence type="predicted"/>
<evidence type="ECO:0000256" key="5">
    <source>
        <dbReference type="SAM" id="SignalP"/>
    </source>
</evidence>
<dbReference type="PANTHER" id="PTHR43280:SF34">
    <property type="entry name" value="ARAC-FAMILY TRANSCRIPTIONAL REGULATOR"/>
    <property type="match status" value="1"/>
</dbReference>
<gene>
    <name evidence="7" type="primary">ICEEaII(11)_NUH11_4229_5836</name>
</gene>
<evidence type="ECO:0000256" key="2">
    <source>
        <dbReference type="ARBA" id="ARBA00023125"/>
    </source>
</evidence>
<keyword evidence="1" id="KW-0805">Transcription regulation</keyword>
<dbReference type="Pfam" id="PF12833">
    <property type="entry name" value="HTH_18"/>
    <property type="match status" value="1"/>
</dbReference>
<dbReference type="InterPro" id="IPR018060">
    <property type="entry name" value="HTH_AraC"/>
</dbReference>
<feature type="chain" id="PRO_5019831575" description="HTH araC/xylS-type domain-containing protein" evidence="5">
    <location>
        <begin position="21"/>
        <end position="535"/>
    </location>
</feature>
<accession>A0A455ZFB8</accession>
<reference evidence="7" key="1">
    <citation type="journal article" date="2014" name="Genome Biol. Evol.">
        <title>Comparative genomic analysis of malaria mosquito vector-associated novel pathogen Elizabethkingia anophelis.</title>
        <authorList>
            <person name="Teo J."/>
            <person name="Tan S.Y."/>
            <person name="Liu Y."/>
            <person name="Tay M."/>
            <person name="Ding Y."/>
            <person name="Li Y."/>
            <person name="Kjelleberg S."/>
            <person name="Givskov M."/>
            <person name="Lin R.T."/>
            <person name="Yang L."/>
        </authorList>
    </citation>
    <scope>NUCLEOTIDE SEQUENCE</scope>
</reference>
<organism evidence="7">
    <name type="scientific">Elizabethkingia anophelis</name>
    <dbReference type="NCBI Taxonomy" id="1117645"/>
    <lineage>
        <taxon>Bacteria</taxon>
        <taxon>Pseudomonadati</taxon>
        <taxon>Bacteroidota</taxon>
        <taxon>Flavobacteriia</taxon>
        <taxon>Flavobacteriales</taxon>
        <taxon>Weeksellaceae</taxon>
        <taxon>Elizabethkingia</taxon>
    </lineage>
</organism>
<dbReference type="InterPro" id="IPR011990">
    <property type="entry name" value="TPR-like_helical_dom_sf"/>
</dbReference>
<feature type="domain" description="HTH araC/xylS-type" evidence="6">
    <location>
        <begin position="420"/>
        <end position="528"/>
    </location>
</feature>
<reference evidence="7" key="3">
    <citation type="journal article" date="2016" name="Genome Announc.">
        <title>Complete Genome Sequences of Four Strains from the 2015-2016 Elizabethkingia anophelis Outbreak.</title>
        <authorList>
            <person name="Nicholson A.C."/>
            <person name="Whitney A.M."/>
            <person name="Emery B.D."/>
            <person name="Bell M.E."/>
            <person name="Gartin J.T."/>
            <person name="Humrighouse B.W."/>
            <person name="Loparev V.N."/>
            <person name="Batra D."/>
            <person name="Sheth M."/>
            <person name="Rowe L.A."/>
            <person name="Juieng P."/>
            <person name="Knipe K."/>
            <person name="Gulvik C."/>
            <person name="McQuiston J.R."/>
        </authorList>
    </citation>
    <scope>NUCLEOTIDE SEQUENCE</scope>
</reference>
<dbReference type="PANTHER" id="PTHR43280">
    <property type="entry name" value="ARAC-FAMILY TRANSCRIPTIONAL REGULATOR"/>
    <property type="match status" value="1"/>
</dbReference>